<dbReference type="Proteomes" id="UP000033618">
    <property type="component" value="Unassembled WGS sequence"/>
</dbReference>
<dbReference type="GO" id="GO:0043190">
    <property type="term" value="C:ATP-binding cassette (ABC) transporter complex"/>
    <property type="evidence" value="ECO:0007669"/>
    <property type="project" value="InterPro"/>
</dbReference>
<evidence type="ECO:0000256" key="1">
    <source>
        <dbReference type="ARBA" id="ARBA00003489"/>
    </source>
</evidence>
<dbReference type="CDD" id="cd08499">
    <property type="entry name" value="PBP2_Ylib_like"/>
    <property type="match status" value="1"/>
</dbReference>
<evidence type="ECO:0000256" key="7">
    <source>
        <dbReference type="ARBA" id="ARBA00022764"/>
    </source>
</evidence>
<name>A0A0F5K415_9BURK</name>
<dbReference type="PATRIC" id="fig|28092.6.peg.556"/>
<dbReference type="Gene3D" id="3.10.105.10">
    <property type="entry name" value="Dipeptide-binding Protein, Domain 3"/>
    <property type="match status" value="1"/>
</dbReference>
<reference evidence="10 11" key="1">
    <citation type="submission" date="2015-03" db="EMBL/GenBank/DDBJ databases">
        <title>Draft Genome Sequence of Burkholderia andropogonis type strain ICMP2807, isolated from Sorghum bicolor.</title>
        <authorList>
            <person name="Lopes-Santos L."/>
            <person name="Castro D.B."/>
            <person name="Ottoboni L.M."/>
            <person name="Park D."/>
            <person name="Weirc B.S."/>
            <person name="Destefano S.A."/>
        </authorList>
    </citation>
    <scope>NUCLEOTIDE SEQUENCE [LARGE SCALE GENOMIC DNA]</scope>
    <source>
        <strain evidence="10 11">ICMP2807</strain>
    </source>
</reference>
<comment type="function">
    <text evidence="1">Part of the ABC transporter complex GsiABCD involved in glutathione import. Binds glutathione.</text>
</comment>
<comment type="caution">
    <text evidence="10">The sequence shown here is derived from an EMBL/GenBank/DDBJ whole genome shotgun (WGS) entry which is preliminary data.</text>
</comment>
<dbReference type="PANTHER" id="PTHR30290">
    <property type="entry name" value="PERIPLASMIC BINDING COMPONENT OF ABC TRANSPORTER"/>
    <property type="match status" value="1"/>
</dbReference>
<dbReference type="AlphaFoldDB" id="A0A0F5K415"/>
<dbReference type="GO" id="GO:0030288">
    <property type="term" value="C:outer membrane-bounded periplasmic space"/>
    <property type="evidence" value="ECO:0007669"/>
    <property type="project" value="TreeGrafter"/>
</dbReference>
<feature type="domain" description="Solute-binding protein family 5" evidence="9">
    <location>
        <begin position="76"/>
        <end position="437"/>
    </location>
</feature>
<evidence type="ECO:0000313" key="11">
    <source>
        <dbReference type="Proteomes" id="UP000033618"/>
    </source>
</evidence>
<dbReference type="STRING" id="28092.WM40_02390"/>
<protein>
    <recommendedName>
        <fullName evidence="4">Glutathione-binding protein GsiB</fullName>
    </recommendedName>
</protein>
<feature type="chain" id="PRO_5002490425" description="Glutathione-binding protein GsiB" evidence="8">
    <location>
        <begin position="33"/>
        <end position="521"/>
    </location>
</feature>
<evidence type="ECO:0000256" key="4">
    <source>
        <dbReference type="ARBA" id="ARBA00017393"/>
    </source>
</evidence>
<dbReference type="InterPro" id="IPR039424">
    <property type="entry name" value="SBP_5"/>
</dbReference>
<comment type="similarity">
    <text evidence="3">Belongs to the bacterial solute-binding protein 5 family.</text>
</comment>
<dbReference type="RefSeq" id="WP_024904834.1">
    <property type="nucleotide sequence ID" value="NZ_CADFGU010000004.1"/>
</dbReference>
<dbReference type="InterPro" id="IPR030678">
    <property type="entry name" value="Peptide/Ni-bd"/>
</dbReference>
<evidence type="ECO:0000256" key="8">
    <source>
        <dbReference type="SAM" id="SignalP"/>
    </source>
</evidence>
<evidence type="ECO:0000256" key="3">
    <source>
        <dbReference type="ARBA" id="ARBA00005695"/>
    </source>
</evidence>
<dbReference type="SUPFAM" id="SSF53850">
    <property type="entry name" value="Periplasmic binding protein-like II"/>
    <property type="match status" value="1"/>
</dbReference>
<proteinExistence type="inferred from homology"/>
<accession>A0A0F5K415</accession>
<gene>
    <name evidence="10" type="ORF">WM40_02390</name>
</gene>
<dbReference type="OrthoDB" id="9801799at2"/>
<evidence type="ECO:0000259" key="9">
    <source>
        <dbReference type="Pfam" id="PF00496"/>
    </source>
</evidence>
<keyword evidence="7" id="KW-0574">Periplasm</keyword>
<dbReference type="InterPro" id="IPR000914">
    <property type="entry name" value="SBP_5_dom"/>
</dbReference>
<evidence type="ECO:0000256" key="6">
    <source>
        <dbReference type="ARBA" id="ARBA00022729"/>
    </source>
</evidence>
<dbReference type="InterPro" id="IPR023765">
    <property type="entry name" value="SBP_5_CS"/>
</dbReference>
<dbReference type="NCBIfam" id="NF011942">
    <property type="entry name" value="PRK15413.1"/>
    <property type="match status" value="1"/>
</dbReference>
<keyword evidence="6 8" id="KW-0732">Signal</keyword>
<evidence type="ECO:0000256" key="5">
    <source>
        <dbReference type="ARBA" id="ARBA00022448"/>
    </source>
</evidence>
<keyword evidence="11" id="KW-1185">Reference proteome</keyword>
<evidence type="ECO:0000256" key="2">
    <source>
        <dbReference type="ARBA" id="ARBA00004418"/>
    </source>
</evidence>
<organism evidence="10 11">
    <name type="scientific">Robbsia andropogonis</name>
    <dbReference type="NCBI Taxonomy" id="28092"/>
    <lineage>
        <taxon>Bacteria</taxon>
        <taxon>Pseudomonadati</taxon>
        <taxon>Pseudomonadota</taxon>
        <taxon>Betaproteobacteria</taxon>
        <taxon>Burkholderiales</taxon>
        <taxon>Burkholderiaceae</taxon>
        <taxon>Robbsia</taxon>
    </lineage>
</organism>
<dbReference type="Gene3D" id="3.40.190.10">
    <property type="entry name" value="Periplasmic binding protein-like II"/>
    <property type="match status" value="1"/>
</dbReference>
<dbReference type="GO" id="GO:1904680">
    <property type="term" value="F:peptide transmembrane transporter activity"/>
    <property type="evidence" value="ECO:0007669"/>
    <property type="project" value="TreeGrafter"/>
</dbReference>
<sequence length="521" mass="57634">MNYVSSNARFALRAIAGVLAASALCASGAAFAAANPVLAIWQEPDSLDPYNTNMTLTLAITKSFYEGLFRFDKDLKIVPVLATGYEMSKDGTVYTFKLRKGVKFQDGTDFNADAVKFNLDRAMAPENHLLRSPQFNRITKIEVLDPLTLRITLKESFAPFINSLAHPCAAMISPTALKKYGSKDIAFHPVGTGEFELVRFDQKDGVVLKKFDGYWNKGFPKVDGLTWKPVPENATRAAMLQTGEADFAFPLPYEQAAQLKADSKLDVVASKSIITRFLGFNMLQKPFTDVRVRQAIALAINKQALAKVAFNGYAVPAEGFIPQGVPFAEKMAPIPYNPAKARELLKEAGYPNGFESTLWSAYTTTTARKTIEFIQQQLAQVGIKLQIEALETGKRVQLVDSWPEPTTAKMRMYYTGWSSSTGEADWALRPLFASEAWSPKLNNVTYYKNDLVDKDIAKALTSTDDTEKATLYKAVQDQLAKDLPRVPLVTEENVSGNSKRLSGVYVQPDGNIDIYNMSVSK</sequence>
<dbReference type="GO" id="GO:0042938">
    <property type="term" value="P:dipeptide transport"/>
    <property type="evidence" value="ECO:0007669"/>
    <property type="project" value="TreeGrafter"/>
</dbReference>
<dbReference type="EMBL" id="LAQU01000002">
    <property type="protein sequence ID" value="KKB64876.1"/>
    <property type="molecule type" value="Genomic_DNA"/>
</dbReference>
<dbReference type="PIRSF" id="PIRSF002741">
    <property type="entry name" value="MppA"/>
    <property type="match status" value="1"/>
</dbReference>
<dbReference type="PROSITE" id="PS01040">
    <property type="entry name" value="SBP_BACTERIAL_5"/>
    <property type="match status" value="1"/>
</dbReference>
<feature type="signal peptide" evidence="8">
    <location>
        <begin position="1"/>
        <end position="32"/>
    </location>
</feature>
<comment type="subcellular location">
    <subcellularLocation>
        <location evidence="2">Periplasm</location>
    </subcellularLocation>
</comment>
<evidence type="ECO:0000313" key="10">
    <source>
        <dbReference type="EMBL" id="KKB64876.1"/>
    </source>
</evidence>
<keyword evidence="5" id="KW-0813">Transport</keyword>
<dbReference type="PANTHER" id="PTHR30290:SF32">
    <property type="entry name" value="GLUTATHIONE-BINDING PROTEIN GSIB"/>
    <property type="match status" value="1"/>
</dbReference>
<dbReference type="Gene3D" id="3.90.76.10">
    <property type="entry name" value="Dipeptide-binding Protein, Domain 1"/>
    <property type="match status" value="1"/>
</dbReference>
<dbReference type="Pfam" id="PF00496">
    <property type="entry name" value="SBP_bac_5"/>
    <property type="match status" value="1"/>
</dbReference>